<evidence type="ECO:0000313" key="11">
    <source>
        <dbReference type="EMBL" id="ACM77764.1"/>
    </source>
</evidence>
<dbReference type="InterPro" id="IPR000298">
    <property type="entry name" value="Cyt_c_oxidase-like_su3"/>
</dbReference>
<dbReference type="GO" id="GO:0004129">
    <property type="term" value="F:cytochrome-c oxidase activity"/>
    <property type="evidence" value="ECO:0007669"/>
    <property type="project" value="InterPro"/>
</dbReference>
<proteinExistence type="inferred from homology"/>
<dbReference type="AlphaFoldDB" id="E0WBN8"/>
<keyword evidence="7 9" id="KW-0472">Membrane</keyword>
<evidence type="ECO:0000256" key="4">
    <source>
        <dbReference type="ARBA" id="ARBA00022692"/>
    </source>
</evidence>
<evidence type="ECO:0000256" key="6">
    <source>
        <dbReference type="ARBA" id="ARBA00022989"/>
    </source>
</evidence>
<dbReference type="Pfam" id="PF00510">
    <property type="entry name" value="COX3"/>
    <property type="match status" value="1"/>
</dbReference>
<dbReference type="CDD" id="cd01665">
    <property type="entry name" value="Cyt_c_Oxidase_III"/>
    <property type="match status" value="1"/>
</dbReference>
<dbReference type="GO" id="GO:0006123">
    <property type="term" value="P:mitochondrial electron transport, cytochrome c to oxygen"/>
    <property type="evidence" value="ECO:0007669"/>
    <property type="project" value="TreeGrafter"/>
</dbReference>
<feature type="transmembrane region" description="Helical" evidence="9">
    <location>
        <begin position="199"/>
        <end position="220"/>
    </location>
</feature>
<geneLocation type="mitochondrion" evidence="11"/>
<dbReference type="PROSITE" id="PS50253">
    <property type="entry name" value="COX3"/>
    <property type="match status" value="1"/>
</dbReference>
<reference evidence="11" key="1">
    <citation type="journal article" date="2014" name="Mol. Phylogenet. Evol.">
        <title>Two mitochondrial genomes from the families Bethylidae and Mutillidae: independent rearrangement of protein-coding genes and higher-level phylogeny of the Hymenoptera.</title>
        <authorList>
            <person name="Wei S.J."/>
            <person name="Li Q."/>
            <person name="van Achterberg K."/>
            <person name="Chen X.X."/>
        </authorList>
    </citation>
    <scope>NUCLEOTIDE SEQUENCE</scope>
</reference>
<feature type="transmembrane region" description="Helical" evidence="9">
    <location>
        <begin position="86"/>
        <end position="105"/>
    </location>
</feature>
<comment type="similarity">
    <text evidence="2 8">Belongs to the cytochrome c oxidase subunit 3 family.</text>
</comment>
<keyword evidence="4 8" id="KW-0812">Transmembrane</keyword>
<dbReference type="EMBL" id="FJ611801">
    <property type="protein sequence ID" value="ACM77764.1"/>
    <property type="molecule type" value="Genomic_DNA"/>
</dbReference>
<accession>E0WBN8</accession>
<feature type="transmembrane region" description="Helical" evidence="9">
    <location>
        <begin position="125"/>
        <end position="147"/>
    </location>
</feature>
<dbReference type="PANTHER" id="PTHR11403">
    <property type="entry name" value="CYTOCHROME C OXIDASE SUBUNIT III"/>
    <property type="match status" value="1"/>
</dbReference>
<evidence type="ECO:0000259" key="10">
    <source>
        <dbReference type="PROSITE" id="PS50253"/>
    </source>
</evidence>
<dbReference type="GO" id="GO:0005739">
    <property type="term" value="C:mitochondrion"/>
    <property type="evidence" value="ECO:0007669"/>
    <property type="project" value="TreeGrafter"/>
</dbReference>
<dbReference type="InterPro" id="IPR033945">
    <property type="entry name" value="Cyt_c_oxase_su3_dom"/>
</dbReference>
<keyword evidence="6 9" id="KW-1133">Transmembrane helix</keyword>
<evidence type="ECO:0000256" key="3">
    <source>
        <dbReference type="ARBA" id="ARBA00015944"/>
    </source>
</evidence>
<keyword evidence="8 11" id="KW-0496">Mitochondrion</keyword>
<feature type="transmembrane region" description="Helical" evidence="9">
    <location>
        <begin position="241"/>
        <end position="260"/>
    </location>
</feature>
<evidence type="ECO:0000256" key="8">
    <source>
        <dbReference type="RuleBase" id="RU003375"/>
    </source>
</evidence>
<evidence type="ECO:0000256" key="2">
    <source>
        <dbReference type="ARBA" id="ARBA00010581"/>
    </source>
</evidence>
<dbReference type="SUPFAM" id="SSF81452">
    <property type="entry name" value="Cytochrome c oxidase subunit III-like"/>
    <property type="match status" value="1"/>
</dbReference>
<dbReference type="InterPro" id="IPR013833">
    <property type="entry name" value="Cyt_c_oxidase_su3_a-hlx"/>
</dbReference>
<dbReference type="InterPro" id="IPR024791">
    <property type="entry name" value="Cyt_c/ubiquinol_Oxase_su3"/>
</dbReference>
<keyword evidence="5" id="KW-1278">Translocase</keyword>
<comment type="subcellular location">
    <subcellularLocation>
        <location evidence="1">Membrane</location>
        <topology evidence="1">Multi-pass membrane protein</topology>
    </subcellularLocation>
</comment>
<evidence type="ECO:0000256" key="5">
    <source>
        <dbReference type="ARBA" id="ARBA00022967"/>
    </source>
</evidence>
<protein>
    <recommendedName>
        <fullName evidence="3 8">Cytochrome c oxidase subunit 3</fullName>
    </recommendedName>
</protein>
<name>E0WBN8_9HYME</name>
<evidence type="ECO:0000256" key="7">
    <source>
        <dbReference type="ARBA" id="ARBA00023136"/>
    </source>
</evidence>
<feature type="domain" description="Heme-copper oxidase subunit III family profile" evidence="10">
    <location>
        <begin position="8"/>
        <end position="261"/>
    </location>
</feature>
<dbReference type="Gene3D" id="1.20.120.80">
    <property type="entry name" value="Cytochrome c oxidase, subunit III, four-helix bundle"/>
    <property type="match status" value="1"/>
</dbReference>
<gene>
    <name evidence="11" type="primary">COX3</name>
</gene>
<dbReference type="Gene3D" id="1.10.287.70">
    <property type="match status" value="1"/>
</dbReference>
<feature type="transmembrane region" description="Helical" evidence="9">
    <location>
        <begin position="46"/>
        <end position="65"/>
    </location>
</feature>
<comment type="function">
    <text evidence="8">Component of the cytochrome c oxidase, the last enzyme in the mitochondrial electron transport chain which drives oxidative phosphorylation. The respiratory chain contains 3 multisubunit complexes succinate dehydrogenase (complex II, CII), ubiquinol-cytochrome c oxidoreductase (cytochrome b-c1 complex, complex III, CIII) and cytochrome c oxidase (complex IV, CIV), that cooperate to transfer electrons derived from NADH and succinate to molecular oxygen, creating an electrochemical gradient over the inner membrane that drives transmembrane transport and the ATP synthase. Cytochrome c oxidase is the component of the respiratory chain that catalyzes the reduction of oxygen to water. Electrons originating from reduced cytochrome c in the intermembrane space (IMS) are transferred via the dinuclear copper A center (CU(A)) of subunit 2 and heme A of subunit 1 to the active site in subunit 1, a binuclear center (BNC) formed by heme A3 and copper B (CU(B)). The BNC reduces molecular oxygen to 2 water molecules using 4 electrons from cytochrome c in the IMS and 4 protons from the mitochondrial matrix.</text>
</comment>
<evidence type="ECO:0000256" key="9">
    <source>
        <dbReference type="SAM" id="Phobius"/>
    </source>
</evidence>
<feature type="transmembrane region" description="Helical" evidence="9">
    <location>
        <begin position="159"/>
        <end position="179"/>
    </location>
</feature>
<sequence>MNKKPELPNIPFHMVTESPWPLLMSLTTMNTLINVVMMFYAQKNLFLISMLTMITCLIMWFRDIVRESLFQGTHTKTVQNGLKLGMIMFIASEVFLFLSLFWMLMNSSYLPSAEVGMNWPPRLISPFNPIGVPLLNTVILLTSGFFITWSHHALMSKNLWASSSSLALTILCGNMFMTIQAIEYLSAPFSMSDSSYGSAFFLITGFHGMHVMIGGVFLSVTLKRMAKSHFSSKHHFNFEAAAWYWHFVDVVWIMVFILLYF</sequence>
<evidence type="ECO:0000256" key="1">
    <source>
        <dbReference type="ARBA" id="ARBA00004141"/>
    </source>
</evidence>
<organism evidence="11">
    <name type="scientific">Wallacidia oculata</name>
    <dbReference type="NCBI Taxonomy" id="590134"/>
    <lineage>
        <taxon>Eukaryota</taxon>
        <taxon>Metazoa</taxon>
        <taxon>Ecdysozoa</taxon>
        <taxon>Arthropoda</taxon>
        <taxon>Hexapoda</taxon>
        <taxon>Insecta</taxon>
        <taxon>Pterygota</taxon>
        <taxon>Neoptera</taxon>
        <taxon>Endopterygota</taxon>
        <taxon>Hymenoptera</taxon>
        <taxon>Apocrita</taxon>
        <taxon>Aculeata</taxon>
        <taxon>Pompiloidea</taxon>
        <taxon>Mutillidae</taxon>
        <taxon>Mutillinae</taxon>
        <taxon>Wallacidia</taxon>
    </lineage>
</organism>
<dbReference type="PANTHER" id="PTHR11403:SF7">
    <property type="entry name" value="CYTOCHROME C OXIDASE SUBUNIT 3"/>
    <property type="match status" value="1"/>
</dbReference>
<dbReference type="GO" id="GO:0016020">
    <property type="term" value="C:membrane"/>
    <property type="evidence" value="ECO:0007669"/>
    <property type="project" value="UniProtKB-SubCell"/>
</dbReference>
<dbReference type="InterPro" id="IPR035973">
    <property type="entry name" value="Cyt_c_oxidase_su3-like_sf"/>
</dbReference>